<feature type="domain" description="HTH gntR-type" evidence="4">
    <location>
        <begin position="8"/>
        <end position="75"/>
    </location>
</feature>
<keyword evidence="2" id="KW-0238">DNA-binding</keyword>
<dbReference type="PANTHER" id="PTHR43537:SF24">
    <property type="entry name" value="GLUCONATE OPERON TRANSCRIPTIONAL REPRESSOR"/>
    <property type="match status" value="1"/>
</dbReference>
<dbReference type="SMART" id="SM00345">
    <property type="entry name" value="HTH_GNTR"/>
    <property type="match status" value="1"/>
</dbReference>
<sequence length="223" mass="25272">MAPLARRQSLQAQAYQALRAAILSGELPSGTRLVETQLAKQLQVSRTPIREAIRQLQQENLVTSDIAGTLRVATLSMQDAVQLYTCRIALEQLSVAGACENATSEELDNLHQLVLTAEQSDRENSTHAQLLDLDYQFHRSIARSSKNLWLVSLLDQVFDQMALLRIQTLQKNPKVLEIRKEHREIYTAIASRSPEQATQMVMTHLNASRDRVLREIERMRQSS</sequence>
<evidence type="ECO:0000313" key="6">
    <source>
        <dbReference type="Proteomes" id="UP000217895"/>
    </source>
</evidence>
<dbReference type="GO" id="GO:0003677">
    <property type="term" value="F:DNA binding"/>
    <property type="evidence" value="ECO:0007669"/>
    <property type="project" value="UniProtKB-KW"/>
</dbReference>
<dbReference type="InterPro" id="IPR036390">
    <property type="entry name" value="WH_DNA-bd_sf"/>
</dbReference>
<evidence type="ECO:0000256" key="3">
    <source>
        <dbReference type="ARBA" id="ARBA00023163"/>
    </source>
</evidence>
<dbReference type="AlphaFoldDB" id="A0A1Z4JLG7"/>
<dbReference type="CDD" id="cd07377">
    <property type="entry name" value="WHTH_GntR"/>
    <property type="match status" value="1"/>
</dbReference>
<evidence type="ECO:0000256" key="2">
    <source>
        <dbReference type="ARBA" id="ARBA00023125"/>
    </source>
</evidence>
<accession>A0A1Z4JLG7</accession>
<dbReference type="SUPFAM" id="SSF48008">
    <property type="entry name" value="GntR ligand-binding domain-like"/>
    <property type="match status" value="1"/>
</dbReference>
<dbReference type="SMART" id="SM00895">
    <property type="entry name" value="FCD"/>
    <property type="match status" value="1"/>
</dbReference>
<dbReference type="SUPFAM" id="SSF46785">
    <property type="entry name" value="Winged helix' DNA-binding domain"/>
    <property type="match status" value="1"/>
</dbReference>
<dbReference type="InterPro" id="IPR008920">
    <property type="entry name" value="TF_FadR/GntR_C"/>
</dbReference>
<dbReference type="Gene3D" id="1.20.120.530">
    <property type="entry name" value="GntR ligand-binding domain-like"/>
    <property type="match status" value="1"/>
</dbReference>
<dbReference type="Gene3D" id="1.10.10.10">
    <property type="entry name" value="Winged helix-like DNA-binding domain superfamily/Winged helix DNA-binding domain"/>
    <property type="match status" value="1"/>
</dbReference>
<dbReference type="InterPro" id="IPR000524">
    <property type="entry name" value="Tscrpt_reg_HTH_GntR"/>
</dbReference>
<dbReference type="PANTHER" id="PTHR43537">
    <property type="entry name" value="TRANSCRIPTIONAL REGULATOR, GNTR FAMILY"/>
    <property type="match status" value="1"/>
</dbReference>
<dbReference type="InterPro" id="IPR011711">
    <property type="entry name" value="GntR_C"/>
</dbReference>
<dbReference type="EMBL" id="AP018203">
    <property type="protein sequence ID" value="BAY57594.1"/>
    <property type="molecule type" value="Genomic_DNA"/>
</dbReference>
<name>A0A1Z4JLG7_LEPBY</name>
<dbReference type="PRINTS" id="PR00035">
    <property type="entry name" value="HTHGNTR"/>
</dbReference>
<dbReference type="PROSITE" id="PS50949">
    <property type="entry name" value="HTH_GNTR"/>
    <property type="match status" value="1"/>
</dbReference>
<keyword evidence="6" id="KW-1185">Reference proteome</keyword>
<organism evidence="5 6">
    <name type="scientific">Leptolyngbya boryana NIES-2135</name>
    <dbReference type="NCBI Taxonomy" id="1973484"/>
    <lineage>
        <taxon>Bacteria</taxon>
        <taxon>Bacillati</taxon>
        <taxon>Cyanobacteriota</taxon>
        <taxon>Cyanophyceae</taxon>
        <taxon>Leptolyngbyales</taxon>
        <taxon>Leptolyngbyaceae</taxon>
        <taxon>Leptolyngbya group</taxon>
        <taxon>Leptolyngbya</taxon>
    </lineage>
</organism>
<protein>
    <recommendedName>
        <fullName evidence="4">HTH gntR-type domain-containing protein</fullName>
    </recommendedName>
</protein>
<dbReference type="Pfam" id="PF00392">
    <property type="entry name" value="GntR"/>
    <property type="match status" value="1"/>
</dbReference>
<proteinExistence type="predicted"/>
<dbReference type="Proteomes" id="UP000217895">
    <property type="component" value="Chromosome"/>
</dbReference>
<gene>
    <name evidence="5" type="ORF">NIES2135_44640</name>
</gene>
<keyword evidence="1" id="KW-0805">Transcription regulation</keyword>
<evidence type="ECO:0000259" key="4">
    <source>
        <dbReference type="PROSITE" id="PS50949"/>
    </source>
</evidence>
<dbReference type="GO" id="GO:0003700">
    <property type="term" value="F:DNA-binding transcription factor activity"/>
    <property type="evidence" value="ECO:0007669"/>
    <property type="project" value="InterPro"/>
</dbReference>
<reference evidence="5 6" key="1">
    <citation type="submission" date="2017-06" db="EMBL/GenBank/DDBJ databases">
        <title>Genome sequencing of cyanobaciteial culture collection at National Institute for Environmental Studies (NIES).</title>
        <authorList>
            <person name="Hirose Y."/>
            <person name="Shimura Y."/>
            <person name="Fujisawa T."/>
            <person name="Nakamura Y."/>
            <person name="Kawachi M."/>
        </authorList>
    </citation>
    <scope>NUCLEOTIDE SEQUENCE [LARGE SCALE GENOMIC DNA]</scope>
    <source>
        <strain evidence="5 6">NIES-2135</strain>
    </source>
</reference>
<dbReference type="Pfam" id="PF07729">
    <property type="entry name" value="FCD"/>
    <property type="match status" value="1"/>
</dbReference>
<dbReference type="InterPro" id="IPR036388">
    <property type="entry name" value="WH-like_DNA-bd_sf"/>
</dbReference>
<keyword evidence="3" id="KW-0804">Transcription</keyword>
<evidence type="ECO:0000313" key="5">
    <source>
        <dbReference type="EMBL" id="BAY57594.1"/>
    </source>
</evidence>
<evidence type="ECO:0000256" key="1">
    <source>
        <dbReference type="ARBA" id="ARBA00023015"/>
    </source>
</evidence>